<evidence type="ECO:0000256" key="23">
    <source>
        <dbReference type="PROSITE-ProRule" id="PRU00601"/>
    </source>
</evidence>
<feature type="region of interest" description="Disordered" evidence="24">
    <location>
        <begin position="1760"/>
        <end position="1800"/>
    </location>
</feature>
<feature type="region of interest" description="Disordered" evidence="24">
    <location>
        <begin position="1663"/>
        <end position="1748"/>
    </location>
</feature>
<dbReference type="PROSITE" id="PS50089">
    <property type="entry name" value="ZF_RING_2"/>
    <property type="match status" value="1"/>
</dbReference>
<dbReference type="SMART" id="SM00343">
    <property type="entry name" value="ZnF_C2HC"/>
    <property type="match status" value="1"/>
</dbReference>
<comment type="pathway">
    <text evidence="3">Protein modification; protein ubiquitination.</text>
</comment>
<evidence type="ECO:0000313" key="32">
    <source>
        <dbReference type="Proteomes" id="UP000694251"/>
    </source>
</evidence>
<dbReference type="FunFam" id="3.30.70.270:FF:000020">
    <property type="entry name" value="Transposon Tf2-6 polyprotein-like Protein"/>
    <property type="match status" value="1"/>
</dbReference>
<dbReference type="GO" id="GO:0061630">
    <property type="term" value="F:ubiquitin protein ligase activity"/>
    <property type="evidence" value="ECO:0007669"/>
    <property type="project" value="UniProtKB-ARBA"/>
</dbReference>
<dbReference type="InterPro" id="IPR008913">
    <property type="entry name" value="Znf_CHY"/>
</dbReference>
<evidence type="ECO:0000313" key="31">
    <source>
        <dbReference type="EMBL" id="KAG7597540.1"/>
    </source>
</evidence>
<evidence type="ECO:0000256" key="11">
    <source>
        <dbReference type="ARBA" id="ARBA00022759"/>
    </source>
</evidence>
<dbReference type="InterPro" id="IPR039512">
    <property type="entry name" value="RCHY1_zinc-ribbon"/>
</dbReference>
<dbReference type="PROSITE" id="PS50878">
    <property type="entry name" value="RT_POL"/>
    <property type="match status" value="1"/>
</dbReference>
<feature type="compositionally biased region" description="Basic and acidic residues" evidence="24">
    <location>
        <begin position="1679"/>
        <end position="1688"/>
    </location>
</feature>
<dbReference type="PROSITE" id="PS50158">
    <property type="entry name" value="ZF_CCHC"/>
    <property type="match status" value="1"/>
</dbReference>
<evidence type="ECO:0000256" key="6">
    <source>
        <dbReference type="ARBA" id="ARBA00022679"/>
    </source>
</evidence>
<dbReference type="FunFam" id="3.10.10.10:FF:000007">
    <property type="entry name" value="Retrovirus-related Pol polyprotein from transposon 17.6-like Protein"/>
    <property type="match status" value="1"/>
</dbReference>
<evidence type="ECO:0000256" key="10">
    <source>
        <dbReference type="ARBA" id="ARBA00022723"/>
    </source>
</evidence>
<evidence type="ECO:0000256" key="1">
    <source>
        <dbReference type="ARBA" id="ARBA00004123"/>
    </source>
</evidence>
<evidence type="ECO:0000256" key="20">
    <source>
        <dbReference type="ARBA" id="ARBA00023242"/>
    </source>
</evidence>
<comment type="subunit">
    <text evidence="22">Binds zinc and iron ions.</text>
</comment>
<dbReference type="GO" id="GO:0003676">
    <property type="term" value="F:nucleic acid binding"/>
    <property type="evidence" value="ECO:0007669"/>
    <property type="project" value="InterPro"/>
</dbReference>
<keyword evidence="19" id="KW-0472">Membrane</keyword>
<keyword evidence="12 23" id="KW-0863">Zinc-finger</keyword>
<keyword evidence="7" id="KW-0812">Transmembrane</keyword>
<evidence type="ECO:0000256" key="19">
    <source>
        <dbReference type="ARBA" id="ARBA00023136"/>
    </source>
</evidence>
<evidence type="ECO:0000259" key="30">
    <source>
        <dbReference type="PROSITE" id="PS51270"/>
    </source>
</evidence>
<evidence type="ECO:0000259" key="28">
    <source>
        <dbReference type="PROSITE" id="PS50994"/>
    </source>
</evidence>
<keyword evidence="5" id="KW-0645">Protease</keyword>
<evidence type="ECO:0000259" key="26">
    <source>
        <dbReference type="PROSITE" id="PS50158"/>
    </source>
</evidence>
<feature type="region of interest" description="Disordered" evidence="24">
    <location>
        <begin position="2694"/>
        <end position="2713"/>
    </location>
</feature>
<dbReference type="CDD" id="cd16464">
    <property type="entry name" value="RING-H2_Pirh2-like"/>
    <property type="match status" value="1"/>
</dbReference>
<dbReference type="Pfam" id="PF01814">
    <property type="entry name" value="Hemerythrin"/>
    <property type="match status" value="1"/>
</dbReference>
<feature type="compositionally biased region" description="Acidic residues" evidence="24">
    <location>
        <begin position="165"/>
        <end position="179"/>
    </location>
</feature>
<evidence type="ECO:0000256" key="3">
    <source>
        <dbReference type="ARBA" id="ARBA00004906"/>
    </source>
</evidence>
<keyword evidence="17" id="KW-1133">Transmembrane helix</keyword>
<evidence type="ECO:0000256" key="2">
    <source>
        <dbReference type="ARBA" id="ARBA00004167"/>
    </source>
</evidence>
<feature type="domain" description="Reverse transcriptase" evidence="27">
    <location>
        <begin position="762"/>
        <end position="941"/>
    </location>
</feature>
<dbReference type="InterPro" id="IPR041588">
    <property type="entry name" value="Integrase_H2C2"/>
</dbReference>
<organism evidence="31 32">
    <name type="scientific">Arabidopsis suecica</name>
    <name type="common">Swedish thale-cress</name>
    <name type="synonym">Cardaminopsis suecica</name>
    <dbReference type="NCBI Taxonomy" id="45249"/>
    <lineage>
        <taxon>Eukaryota</taxon>
        <taxon>Viridiplantae</taxon>
        <taxon>Streptophyta</taxon>
        <taxon>Embryophyta</taxon>
        <taxon>Tracheophyta</taxon>
        <taxon>Spermatophyta</taxon>
        <taxon>Magnoliopsida</taxon>
        <taxon>eudicotyledons</taxon>
        <taxon>Gunneridae</taxon>
        <taxon>Pentapetalae</taxon>
        <taxon>rosids</taxon>
        <taxon>malvids</taxon>
        <taxon>Brassicales</taxon>
        <taxon>Brassicaceae</taxon>
        <taxon>Camelineae</taxon>
        <taxon>Arabidopsis</taxon>
    </lineage>
</organism>
<keyword evidence="14" id="KW-0378">Hydrolase</keyword>
<evidence type="ECO:0000256" key="14">
    <source>
        <dbReference type="ARBA" id="ARBA00022801"/>
    </source>
</evidence>
<name>A0A8T2CH62_ARASU</name>
<dbReference type="InterPro" id="IPR005162">
    <property type="entry name" value="Retrotrans_gag_dom"/>
</dbReference>
<proteinExistence type="predicted"/>
<feature type="region of interest" description="Disordered" evidence="24">
    <location>
        <begin position="380"/>
        <end position="437"/>
    </location>
</feature>
<feature type="compositionally biased region" description="Basic and acidic residues" evidence="24">
    <location>
        <begin position="151"/>
        <end position="164"/>
    </location>
</feature>
<dbReference type="FunFam" id="3.30.40.10:FF:000208">
    <property type="entry name" value="Zinc finger protein-related isoform 1"/>
    <property type="match status" value="1"/>
</dbReference>
<dbReference type="Pfam" id="PF00078">
    <property type="entry name" value="RVT_1"/>
    <property type="match status" value="1"/>
</dbReference>
<dbReference type="Pfam" id="PF05495">
    <property type="entry name" value="zf-CHY"/>
    <property type="match status" value="1"/>
</dbReference>
<dbReference type="InterPro" id="IPR001878">
    <property type="entry name" value="Znf_CCHC"/>
</dbReference>
<dbReference type="GO" id="GO:0016020">
    <property type="term" value="C:membrane"/>
    <property type="evidence" value="ECO:0007669"/>
    <property type="project" value="UniProtKB-SubCell"/>
</dbReference>
<feature type="region of interest" description="Disordered" evidence="24">
    <location>
        <begin position="50"/>
        <end position="103"/>
    </location>
</feature>
<feature type="region of interest" description="Disordered" evidence="24">
    <location>
        <begin position="2651"/>
        <end position="2685"/>
    </location>
</feature>
<reference evidence="31 32" key="1">
    <citation type="submission" date="2020-12" db="EMBL/GenBank/DDBJ databases">
        <title>Concerted genomic and epigenomic changes stabilize Arabidopsis allopolyploids.</title>
        <authorList>
            <person name="Chen Z."/>
        </authorList>
    </citation>
    <scope>NUCLEOTIDE SEQUENCE [LARGE SCALE GENOMIC DNA]</scope>
    <source>
        <strain evidence="31">As9502</strain>
        <tissue evidence="31">Leaf</tissue>
    </source>
</reference>
<dbReference type="FunFam" id="1.10.340.70:FF:000001">
    <property type="entry name" value="Retrovirus-related Pol polyprotein from transposon gypsy-like Protein"/>
    <property type="match status" value="1"/>
</dbReference>
<keyword evidence="8" id="KW-0548">Nucleotidyltransferase</keyword>
<evidence type="ECO:0000256" key="8">
    <source>
        <dbReference type="ARBA" id="ARBA00022695"/>
    </source>
</evidence>
<dbReference type="InterPro" id="IPR017921">
    <property type="entry name" value="Znf_CTCHY"/>
</dbReference>
<feature type="domain" description="RING-type" evidence="25">
    <location>
        <begin position="2922"/>
        <end position="2964"/>
    </location>
</feature>
<dbReference type="FunFam" id="1.20.120.520:FF:000009">
    <property type="entry name" value="Zinc finger protein BRUTUS"/>
    <property type="match status" value="1"/>
</dbReference>
<comment type="function">
    <text evidence="21">Probable E3 ubiquitin-protein ligase that may regulate the response to iron deficiency and thus contributes to iron homeostasis.</text>
</comment>
<dbReference type="GO" id="GO:0004519">
    <property type="term" value="F:endonuclease activity"/>
    <property type="evidence" value="ECO:0007669"/>
    <property type="project" value="UniProtKB-KW"/>
</dbReference>
<evidence type="ECO:0000256" key="24">
    <source>
        <dbReference type="SAM" id="MobiDB-lite"/>
    </source>
</evidence>
<dbReference type="Pfam" id="PF00098">
    <property type="entry name" value="zf-CCHC"/>
    <property type="match status" value="1"/>
</dbReference>
<evidence type="ECO:0000259" key="29">
    <source>
        <dbReference type="PROSITE" id="PS51266"/>
    </source>
</evidence>
<feature type="region of interest" description="Disordered" evidence="24">
    <location>
        <begin position="141"/>
        <end position="210"/>
    </location>
</feature>
<evidence type="ECO:0000256" key="12">
    <source>
        <dbReference type="ARBA" id="ARBA00022771"/>
    </source>
</evidence>
<evidence type="ECO:0000256" key="4">
    <source>
        <dbReference type="ARBA" id="ARBA00022598"/>
    </source>
</evidence>
<dbReference type="GO" id="GO:0006511">
    <property type="term" value="P:ubiquitin-dependent protein catabolic process"/>
    <property type="evidence" value="ECO:0007669"/>
    <property type="project" value="UniProtKB-ARBA"/>
</dbReference>
<dbReference type="SMART" id="SM00184">
    <property type="entry name" value="RING"/>
    <property type="match status" value="2"/>
</dbReference>
<evidence type="ECO:0000256" key="9">
    <source>
        <dbReference type="ARBA" id="ARBA00022722"/>
    </source>
</evidence>
<evidence type="ECO:0000256" key="22">
    <source>
        <dbReference type="ARBA" id="ARBA00063786"/>
    </source>
</evidence>
<dbReference type="PANTHER" id="PTHR35046:SF9">
    <property type="entry name" value="RNA-DIRECTED DNA POLYMERASE"/>
    <property type="match status" value="1"/>
</dbReference>
<dbReference type="Pfam" id="PF17919">
    <property type="entry name" value="RT_RNaseH_2"/>
    <property type="match status" value="1"/>
</dbReference>
<dbReference type="CDD" id="cd09274">
    <property type="entry name" value="RNase_HI_RT_Ty3"/>
    <property type="match status" value="1"/>
</dbReference>
<dbReference type="GO" id="GO:0008270">
    <property type="term" value="F:zinc ion binding"/>
    <property type="evidence" value="ECO:0007669"/>
    <property type="project" value="UniProtKB-KW"/>
</dbReference>
<comment type="subcellular location">
    <subcellularLocation>
        <location evidence="2">Membrane</location>
        <topology evidence="2">Single-pass membrane protein</topology>
    </subcellularLocation>
    <subcellularLocation>
        <location evidence="1">Nucleus</location>
    </subcellularLocation>
</comment>
<dbReference type="GO" id="GO:0005634">
    <property type="term" value="C:nucleus"/>
    <property type="evidence" value="ECO:0007669"/>
    <property type="project" value="UniProtKB-SubCell"/>
</dbReference>
<feature type="compositionally biased region" description="Polar residues" evidence="24">
    <location>
        <begin position="52"/>
        <end position="64"/>
    </location>
</feature>
<gene>
    <name evidence="31" type="ORF">ISN44_As06g018900</name>
</gene>
<dbReference type="Pfam" id="PF24626">
    <property type="entry name" value="SH3_Tf2-1"/>
    <property type="match status" value="1"/>
</dbReference>
<dbReference type="CDD" id="cd00303">
    <property type="entry name" value="retropepsin_like"/>
    <property type="match status" value="1"/>
</dbReference>
<dbReference type="Pfam" id="PF03732">
    <property type="entry name" value="Retrotrans_gag"/>
    <property type="match status" value="1"/>
</dbReference>
<feature type="domain" description="CHY-type" evidence="29">
    <location>
        <begin position="2787"/>
        <end position="2856"/>
    </location>
</feature>
<feature type="compositionally biased region" description="Basic and acidic residues" evidence="24">
    <location>
        <begin position="400"/>
        <end position="428"/>
    </location>
</feature>
<dbReference type="CDD" id="cd12108">
    <property type="entry name" value="Hr-like"/>
    <property type="match status" value="2"/>
</dbReference>
<keyword evidence="11" id="KW-0255">Endonuclease</keyword>
<dbReference type="GO" id="GO:0034756">
    <property type="term" value="P:regulation of iron ion transport"/>
    <property type="evidence" value="ECO:0007669"/>
    <property type="project" value="UniProtKB-ARBA"/>
</dbReference>
<keyword evidence="13" id="KW-0833">Ubl conjugation pathway</keyword>
<dbReference type="GO" id="GO:0016874">
    <property type="term" value="F:ligase activity"/>
    <property type="evidence" value="ECO:0007669"/>
    <property type="project" value="UniProtKB-KW"/>
</dbReference>
<keyword evidence="16" id="KW-0695">RNA-directed DNA polymerase</keyword>
<keyword evidence="32" id="KW-1185">Reference proteome</keyword>
<dbReference type="PANTHER" id="PTHR35046">
    <property type="entry name" value="ZINC KNUCKLE (CCHC-TYPE) FAMILY PROTEIN"/>
    <property type="match status" value="1"/>
</dbReference>
<dbReference type="PROSITE" id="PS51270">
    <property type="entry name" value="ZF_CTCHY"/>
    <property type="match status" value="1"/>
</dbReference>
<keyword evidence="20" id="KW-0539">Nucleus</keyword>
<evidence type="ECO:0000256" key="13">
    <source>
        <dbReference type="ARBA" id="ARBA00022786"/>
    </source>
</evidence>
<feature type="domain" description="CCHC-type" evidence="26">
    <location>
        <begin position="444"/>
        <end position="459"/>
    </location>
</feature>
<dbReference type="InterPro" id="IPR056924">
    <property type="entry name" value="SH3_Tf2-1"/>
</dbReference>
<dbReference type="EMBL" id="JAEFBJ010000006">
    <property type="protein sequence ID" value="KAG7597540.1"/>
    <property type="molecule type" value="Genomic_DNA"/>
</dbReference>
<keyword evidence="10" id="KW-0479">Metal-binding</keyword>
<dbReference type="GO" id="GO:0008233">
    <property type="term" value="F:peptidase activity"/>
    <property type="evidence" value="ECO:0007669"/>
    <property type="project" value="UniProtKB-KW"/>
</dbReference>
<keyword evidence="9" id="KW-0540">Nuclease</keyword>
<dbReference type="Pfam" id="PF17921">
    <property type="entry name" value="Integrase_H2C2"/>
    <property type="match status" value="1"/>
</dbReference>
<dbReference type="PROSITE" id="PS51266">
    <property type="entry name" value="ZF_CHY"/>
    <property type="match status" value="1"/>
</dbReference>
<evidence type="ECO:0000256" key="15">
    <source>
        <dbReference type="ARBA" id="ARBA00022833"/>
    </source>
</evidence>
<evidence type="ECO:0000256" key="21">
    <source>
        <dbReference type="ARBA" id="ARBA00053847"/>
    </source>
</evidence>
<keyword evidence="15" id="KW-0862">Zinc</keyword>
<dbReference type="InterPro" id="IPR000477">
    <property type="entry name" value="RT_dom"/>
</dbReference>
<accession>A0A8T2CH62</accession>
<feature type="compositionally biased region" description="Polar residues" evidence="24">
    <location>
        <begin position="1663"/>
        <end position="1675"/>
    </location>
</feature>
<feature type="compositionally biased region" description="Polar residues" evidence="24">
    <location>
        <begin position="382"/>
        <end position="399"/>
    </location>
</feature>
<dbReference type="GO" id="GO:0015074">
    <property type="term" value="P:DNA integration"/>
    <property type="evidence" value="ECO:0007669"/>
    <property type="project" value="InterPro"/>
</dbReference>
<evidence type="ECO:0000256" key="7">
    <source>
        <dbReference type="ARBA" id="ARBA00022692"/>
    </source>
</evidence>
<dbReference type="CDD" id="cd01647">
    <property type="entry name" value="RT_LTR"/>
    <property type="match status" value="1"/>
</dbReference>
<dbReference type="InterPro" id="IPR001841">
    <property type="entry name" value="Znf_RING"/>
</dbReference>
<dbReference type="InterPro" id="IPR001584">
    <property type="entry name" value="Integrase_cat-core"/>
</dbReference>
<dbReference type="OrthoDB" id="411372at2759"/>
<dbReference type="GO" id="GO:0003964">
    <property type="term" value="F:RNA-directed DNA polymerase activity"/>
    <property type="evidence" value="ECO:0007669"/>
    <property type="project" value="UniProtKB-KW"/>
</dbReference>
<evidence type="ECO:0000259" key="27">
    <source>
        <dbReference type="PROSITE" id="PS50878"/>
    </source>
</evidence>
<protein>
    <submittedName>
        <fullName evidence="31">Zinc finger RING-type</fullName>
    </submittedName>
</protein>
<dbReference type="GO" id="GO:0098711">
    <property type="term" value="P:iron ion import across plasma membrane"/>
    <property type="evidence" value="ECO:0007669"/>
    <property type="project" value="UniProtKB-ARBA"/>
</dbReference>
<dbReference type="Proteomes" id="UP000694251">
    <property type="component" value="Chromosome 6"/>
</dbReference>
<keyword evidence="4" id="KW-0436">Ligase</keyword>
<dbReference type="InterPro" id="IPR041577">
    <property type="entry name" value="RT_RNaseH_2"/>
</dbReference>
<feature type="domain" description="Integrase catalytic" evidence="28">
    <location>
        <begin position="1278"/>
        <end position="1437"/>
    </location>
</feature>
<sequence>MTRSKSKQLKKRFNLAVQDILSSLELEEVNWSVAPQTGYDPIAEEELAEAFTQMSLERTTPQESQDQDQDTKDVEELQDTDQDTQEEHQEGPYFKKPTSKRAQDMTPEAYTMGDEAAIPQNAMMQMMATMTAEIRGLGQRLGRLEQPQPRVEVRPDQAQRNAREEADEFPDLDDDDDPPPDPVRRQHQRREDPLMRNHARRVEPREQNRDIKLIPPTFAGKSNPEAYMDWERRMEYIFDCYGYGEARKVALAAAQLTENALSWWDRTVADRRRQRFDPISNWGDMKYLLRLRYIPDHYHRDLQKRFRKLSQGTRTVDEYFEEFEKLMNSLEIEESDESLMAQFIDGLQERIQRKVERAKYNGLHELLHLAVQVEQQIKRKTSLSNRSRNNTPWNTSNNRTLDKGKAVDNDSKFKNKSNEAPKTSKPEPGKFPSTNQSRSRDITCFKCQGRGHMARECPNQRVMILTSSGDYESQDEQEEGSDEHDEDVEYPDVGELLVIRRTLSMFVNPEEKVQRENIFHTRCTIKNKVCNLIIDGGSCTNVASKYMVDRLGLQKTKHPRPYKLRWLNDDTELKIAEQVTVSFSVGKYQDQVVCDVVPMRAGHLLLGRPWQFDRATCHNGRTNHYSFTYKDRKYNLAPLSPSEVHELQIHMNKEEEVRNSSLYLSSNDVCKTMSSNGTVLLMVFKECLSTGLGDIELPAEVQAVLDQYKDIFPEEIPPGLPPIRGIEHQIDLVPGSALPNKPAYRMNPEESKELEKQVRDLMEKGYIRESLSPCAVPVLLVPKKDGTWRMCVDCRAINNITIKYRHPIPRLDDMLDELSGATIFSKVDLRSGYHQVRMREGDEWKTAFKTKQGLYEWLVMPFGLTNAPSTFMRLMNQVLRSFIGKFVVVYFDDILIYSKCYSDHVQHLELILKTLRKEGLYANLKKCTFCTDKCVFLGFVVSKHGLQVDEEKIKAIREWPTPTSIGHVRSFHGLASFYRRFVRDFSTVAAPMTAVIKKNVPFSWGEAQDQSFNTLKERLTQAPVLALPDFEVMFEVECDASGLGIGAVLHQRKRPVAFFSEKLSGAALNYPTYDKELYALVRALETWQHYLLSKEFIIHTDHETLKHLKGQTSLKRRHAKWLEFIETFPYVIKYKKGKENVVADALSRRYALIATMEAKVMGFEHIKEMYKDDPELGECYKDHGKGLYKAFYLQDGFLFKDKRLCIPQGSMRDLILSEAHGGGLMGHFGVDKTLAVVMEHFFWPHLKKDVERFCARCIVCHKAKSRLHPHGLYLPLPIPNAPWVDVSMDFVLGLPKIRHKDSIFVVVDRFSKMAHFIPCDKTNDATQTADLFFKEVVRLHGIPRTIVSDRDTKFLSHFWRTLWRKLGTKLLFSTTCHPQTDGQTEVVNRTLSTLLRATLGKNMSTWLDCIPFIEFAYNRAVHSATKLSPFEIVYGINPLSPLDLVPLPQKEQVCQDGLRRGEIIKKLHDKAKDNLEKKNADNKRKADRGRKEMLFEPGDWVWLHMRPERLPTQRASKLAPRGDGPFKILEKINDNAYRLELPSEVKISHTFNVADLSAYDPGDSVLRTKPFEEGGNDADIDFNQTAELHAELHPVPHPVPEVPAGPMTRSKSKQLKKRFNLAVQDILSSLELEEVNWSVAPQTGYDPIAEEELAEAFTQMSLERTTPQGMKSSMTGPEAPRRQEKTLELQETYETSFTSESDQESQDQDQDTKDVEELQDTDQDTQEEHQEGPYFKKPTSKRAQDMTPEVGQRVLQEVTQRTSIGPKTHPVGDPLPLPPDKNRREGNKPPDIASTSSSSASAVNARLSDAPILLFVYFHKAFRAQLAELQFLAGDTVRSGSDLAVELRSKFDFLKLVYKYHSAAEDEVIFSALDTRVKNIVFNYSLEHDATDDLFTSVFHWLHVLEEEKGNRADVLREVVLCIGTIQSSICQHMLKEERQVFPLMIENFSFEEQASLVWQFICSVPVMVLEEIFPWMTSLLSPKEKSEVENCVKEVVPKEVTLQLVINSWLVDDSPSSLMALTKIMKGVQSVEVSENMNNSSSSSGMFQRFWQWSKMSFSSPNTGHTLVHGIQLWHNAIKRDLVDIQKGLCQLTFPSLSLDLNVLVVRLNFLADVLIFYGNALKKFFYPVFEEMVDQQHSSFSKQFTIDDHVENFKKSLDLEARTKSDNFVITLQEKLESLILTVAKQFSMEETEVFPIISKNCNIEMQRQLLYRGLHVLPLGLLKCVIMWFSAQLPEDECHSIIHFLSSEDSFLNKPFAHLLLQWFRFGYSGKTPVESFWNELSFMFKPRCSVEEEHTEEASGSFVQQSQQQLCKGSDPYLLKNKSSTCFQSMDPPLGYMNETPYSSAMNQQILIPGKLRPLQHLPDIFGDKNIGEHLNMDLKPIDLIFFFHKAMKKDLDYLVCGSARLATDCSFLGEFHQRFHLIKFLYQIHSDAEDEIAFPALEAKGKLQNISQSYSIDHELEVEHLDKVSFLLNEMAELNMLVLDNKNVKYEKFCMSLQDICKSIHKLLSEHLHREETELWCLFRDCFTIAEQEKIIASMLGRISGEILQDMIPWLMESLIPDEQHAVMSLWRQATRKTMFGEWLTEWYNSHVVEEETEEAKNDLSKNSDPLDIVWSYLFEGAADEDKGSICSKPLEETELKDIMNKPLGKASPNNKVEFGNKEENHREISESKKVCTGADERKYKEQTDNNAQAFQMSQNTSQSGHDSRYECLLSMSQEDVEATIRRISRDSALDPQKKSYIIQNLLMSRWIATQRIYNLEPSILSSNREAVPGQNPSYRDPHKLIFGCKHYKRSCKLLAPCCNKLFSCIRCHDEEVDHLLDRKQITKMMCMKCMIIQPVGANCSNTSCNSSMGKYYCKICKLFDDDREIYHCPYCNLCRLGKGLSIDYFHCMKCNACMSRTLVEHVCREKCLEDNCPICHEYIFTSNSPVKALPCGHVMHSTCFQEYTCSHYTCPICSKSLGDMQVYFRMLDALLAEQKMPDEYLNQTQVILCNDCGIKGNAPYHWLYHKCSSCASYNTRLF</sequence>
<dbReference type="Pfam" id="PF14599">
    <property type="entry name" value="zinc_ribbon_6"/>
    <property type="match status" value="1"/>
</dbReference>
<feature type="compositionally biased region" description="Basic and acidic residues" evidence="24">
    <location>
        <begin position="2664"/>
        <end position="2685"/>
    </location>
</feature>
<comment type="caution">
    <text evidence="31">The sequence shown here is derived from an EMBL/GenBank/DDBJ whole genome shotgun (WGS) entry which is preliminary data.</text>
</comment>
<keyword evidence="18" id="KW-0408">Iron</keyword>
<feature type="domain" description="CTCHY-type" evidence="30">
    <location>
        <begin position="2858"/>
        <end position="2921"/>
    </location>
</feature>
<feature type="compositionally biased region" description="Basic and acidic residues" evidence="24">
    <location>
        <begin position="189"/>
        <end position="210"/>
    </location>
</feature>
<dbReference type="Pfam" id="PF13639">
    <property type="entry name" value="zf-RING_2"/>
    <property type="match status" value="1"/>
</dbReference>
<evidence type="ECO:0000256" key="17">
    <source>
        <dbReference type="ARBA" id="ARBA00022989"/>
    </source>
</evidence>
<dbReference type="PROSITE" id="PS50994">
    <property type="entry name" value="INTEGRASE"/>
    <property type="match status" value="1"/>
</dbReference>
<keyword evidence="6" id="KW-0808">Transferase</keyword>
<dbReference type="InterPro" id="IPR012312">
    <property type="entry name" value="Hemerythrin-like"/>
</dbReference>
<feature type="compositionally biased region" description="Polar residues" evidence="24">
    <location>
        <begin position="2694"/>
        <end position="2710"/>
    </location>
</feature>
<evidence type="ECO:0000256" key="5">
    <source>
        <dbReference type="ARBA" id="ARBA00022670"/>
    </source>
</evidence>
<evidence type="ECO:0000256" key="18">
    <source>
        <dbReference type="ARBA" id="ARBA00023004"/>
    </source>
</evidence>
<evidence type="ECO:0000256" key="16">
    <source>
        <dbReference type="ARBA" id="ARBA00022918"/>
    </source>
</evidence>
<evidence type="ECO:0000259" key="25">
    <source>
        <dbReference type="PROSITE" id="PS50089"/>
    </source>
</evidence>